<sequence length="616" mass="69552">MVFNTPQRVFLETLVMLQVVNNLELVASGVVDISLLNRDNSCCVTTFFFHILTYHFFDGTQYNSIESLWHAIKQVSSTIQPERVKKLTDSVDGRLIKLLKIDNQLKSAMYTVALGSIQRHSTENKPFAEASVMMRTILNSNIIQFKYFKVLIQEIITQIDQNFINTLLSFFVDKYSDINDDLKIKNVKIENFEQNLDMTDYSLNEFSQSRDDEKRNFFDNLHISPLKIQLTFTLSSRLGTSDNTILLFLKNIGFLLTDIRDVCFKLGYFERNGEFYTTSTLLSEIQTHYYQQAIKEAYALVLGLDVLGNPYGVLTGFATGIEDLFYEPYKGAIEGPQEFFTGVATGLRSFFGHTIGGAAGAFSRIAGTFGKGISVLSFDKKHQKLRRKRMNKTPDDFGEGIRSGGKHLIRGIFDGVTGIITQPIEGAKDEGAGGFFKGLGVGLVGVVTRPVGGVVDFASSTLDGIKSSTECKKALKRIRPPRYMGENFVVRPYNLYKALGVSVIQDVDNGKYSTTDTYVAHTYTSNCKKHMLVATNKRILYIKTDSLMKNWVSMFTYNWSTITSEPKLTGDKIYIQCNIKKLFGRVDHGKKFTIINTQEAKEFTQATKLFYQSYTN</sequence>
<dbReference type="AlphaFoldDB" id="A0A177AYQ2"/>
<dbReference type="GO" id="GO:0006623">
    <property type="term" value="P:protein targeting to vacuole"/>
    <property type="evidence" value="ECO:0007669"/>
    <property type="project" value="TreeGrafter"/>
</dbReference>
<dbReference type="PANTHER" id="PTHR16166">
    <property type="entry name" value="VACUOLAR PROTEIN SORTING-ASSOCIATED PROTEIN VPS13"/>
    <property type="match status" value="1"/>
</dbReference>
<comment type="caution">
    <text evidence="3">The sequence shown here is derived from an EMBL/GenBank/DDBJ whole genome shotgun (WGS) entry which is preliminary data.</text>
</comment>
<accession>A0A177AYQ2</accession>
<evidence type="ECO:0000256" key="1">
    <source>
        <dbReference type="ARBA" id="ARBA00006545"/>
    </source>
</evidence>
<dbReference type="EMBL" id="LWCA01000744">
    <property type="protein sequence ID" value="OAF67106.1"/>
    <property type="molecule type" value="Genomic_DNA"/>
</dbReference>
<gene>
    <name evidence="3" type="ORF">A3Q56_04990</name>
</gene>
<dbReference type="InterPro" id="IPR056748">
    <property type="entry name" value="VPS13-like_C"/>
</dbReference>
<evidence type="ECO:0000259" key="2">
    <source>
        <dbReference type="Pfam" id="PF25037"/>
    </source>
</evidence>
<dbReference type="OrthoDB" id="428159at2759"/>
<dbReference type="Pfam" id="PF25037">
    <property type="entry name" value="VPS13_C"/>
    <property type="match status" value="1"/>
</dbReference>
<evidence type="ECO:0000313" key="4">
    <source>
        <dbReference type="Proteomes" id="UP000078046"/>
    </source>
</evidence>
<dbReference type="InterPro" id="IPR026847">
    <property type="entry name" value="VPS13"/>
</dbReference>
<keyword evidence="4" id="KW-1185">Reference proteome</keyword>
<dbReference type="PANTHER" id="PTHR16166:SF93">
    <property type="entry name" value="INTERMEMBRANE LIPID TRANSFER PROTEIN VPS13"/>
    <property type="match status" value="1"/>
</dbReference>
<name>A0A177AYQ2_9BILA</name>
<dbReference type="GO" id="GO:0045053">
    <property type="term" value="P:protein retention in Golgi apparatus"/>
    <property type="evidence" value="ECO:0007669"/>
    <property type="project" value="TreeGrafter"/>
</dbReference>
<evidence type="ECO:0000313" key="3">
    <source>
        <dbReference type="EMBL" id="OAF67106.1"/>
    </source>
</evidence>
<feature type="domain" description="Intermembrane lipid transfer protein VPS13-like C-terminal" evidence="2">
    <location>
        <begin position="478"/>
        <end position="585"/>
    </location>
</feature>
<proteinExistence type="inferred from homology"/>
<protein>
    <submittedName>
        <fullName evidence="3">Chorea-acanthocytosis protein</fullName>
    </submittedName>
</protein>
<dbReference type="Proteomes" id="UP000078046">
    <property type="component" value="Unassembled WGS sequence"/>
</dbReference>
<organism evidence="3 4">
    <name type="scientific">Intoshia linei</name>
    <dbReference type="NCBI Taxonomy" id="1819745"/>
    <lineage>
        <taxon>Eukaryota</taxon>
        <taxon>Metazoa</taxon>
        <taxon>Spiralia</taxon>
        <taxon>Lophotrochozoa</taxon>
        <taxon>Mesozoa</taxon>
        <taxon>Orthonectida</taxon>
        <taxon>Rhopaluridae</taxon>
        <taxon>Intoshia</taxon>
    </lineage>
</organism>
<comment type="similarity">
    <text evidence="1">Belongs to the VPS13 family.</text>
</comment>
<reference evidence="3 4" key="1">
    <citation type="submission" date="2016-04" db="EMBL/GenBank/DDBJ databases">
        <title>The genome of Intoshia linei affirms orthonectids as highly simplified spiralians.</title>
        <authorList>
            <person name="Mikhailov K.V."/>
            <person name="Slusarev G.S."/>
            <person name="Nikitin M.A."/>
            <person name="Logacheva M.D."/>
            <person name="Penin A."/>
            <person name="Aleoshin V."/>
            <person name="Panchin Y.V."/>
        </authorList>
    </citation>
    <scope>NUCLEOTIDE SEQUENCE [LARGE SCALE GENOMIC DNA]</scope>
    <source>
        <strain evidence="3">Intl2013</strain>
        <tissue evidence="3">Whole animal</tissue>
    </source>
</reference>